<organism evidence="1 2">
    <name type="scientific">Prevotella heparinolytica</name>
    <dbReference type="NCBI Taxonomy" id="28113"/>
    <lineage>
        <taxon>Bacteria</taxon>
        <taxon>Pseudomonadati</taxon>
        <taxon>Bacteroidota</taxon>
        <taxon>Bacteroidia</taxon>
        <taxon>Bacteroidales</taxon>
        <taxon>Bacteroidaceae</taxon>
        <taxon>Bacteroides</taxon>
    </lineage>
</organism>
<feature type="non-terminal residue" evidence="1">
    <location>
        <position position="34"/>
    </location>
</feature>
<dbReference type="AlphaFoldDB" id="A0A4R2LEZ2"/>
<gene>
    <name evidence="1" type="ORF">EV202_1527</name>
</gene>
<evidence type="ECO:0000313" key="1">
    <source>
        <dbReference type="EMBL" id="TCO85544.1"/>
    </source>
</evidence>
<protein>
    <submittedName>
        <fullName evidence="1">Uncharacterized protein</fullName>
    </submittedName>
</protein>
<dbReference type="Proteomes" id="UP000295600">
    <property type="component" value="Unassembled WGS sequence"/>
</dbReference>
<accession>A0A4R2LEZ2</accession>
<dbReference type="EMBL" id="SLXB01000052">
    <property type="protein sequence ID" value="TCO85544.1"/>
    <property type="molecule type" value="Genomic_DNA"/>
</dbReference>
<evidence type="ECO:0000313" key="2">
    <source>
        <dbReference type="Proteomes" id="UP000295600"/>
    </source>
</evidence>
<reference evidence="1 2" key="1">
    <citation type="submission" date="2019-03" db="EMBL/GenBank/DDBJ databases">
        <title>Genomic Encyclopedia of Type Strains, Phase IV (KMG-IV): sequencing the most valuable type-strain genomes for metagenomic binning, comparative biology and taxonomic classification.</title>
        <authorList>
            <person name="Goeker M."/>
        </authorList>
    </citation>
    <scope>NUCLEOTIDE SEQUENCE [LARGE SCALE GENOMIC DNA]</scope>
    <source>
        <strain evidence="1 2">DSM 23917</strain>
    </source>
</reference>
<name>A0A4R2LEZ2_9BACE</name>
<comment type="caution">
    <text evidence="1">The sequence shown here is derived from an EMBL/GenBank/DDBJ whole genome shotgun (WGS) entry which is preliminary data.</text>
</comment>
<sequence length="34" mass="3874">MKTMNQTIDISKLSAAERAELARQLGEAEVREQR</sequence>
<proteinExistence type="predicted"/>